<dbReference type="GO" id="GO:0008171">
    <property type="term" value="F:O-methyltransferase activity"/>
    <property type="evidence" value="ECO:0007669"/>
    <property type="project" value="InterPro"/>
</dbReference>
<gene>
    <name evidence="6" type="ORF">UCREL1_8319</name>
</gene>
<name>M7SKM2_EUTLA</name>
<dbReference type="HOGENOM" id="CLU_005533_1_4_1"/>
<protein>
    <submittedName>
        <fullName evidence="6">Putative o-protein</fullName>
    </submittedName>
</protein>
<evidence type="ECO:0000313" key="7">
    <source>
        <dbReference type="Proteomes" id="UP000012174"/>
    </source>
</evidence>
<dbReference type="InterPro" id="IPR016461">
    <property type="entry name" value="COMT-like"/>
</dbReference>
<dbReference type="Gene3D" id="3.40.50.150">
    <property type="entry name" value="Vaccinia Virus protein VP39"/>
    <property type="match status" value="1"/>
</dbReference>
<feature type="domain" description="O-methyltransferase C-terminal" evidence="5">
    <location>
        <begin position="254"/>
        <end position="417"/>
    </location>
</feature>
<dbReference type="Gene3D" id="1.10.10.10">
    <property type="entry name" value="Winged helix-like DNA-binding domain superfamily/Winged helix DNA-binding domain"/>
    <property type="match status" value="1"/>
</dbReference>
<feature type="region of interest" description="Disordered" evidence="4">
    <location>
        <begin position="187"/>
        <end position="215"/>
    </location>
</feature>
<dbReference type="InterPro" id="IPR036388">
    <property type="entry name" value="WH-like_DNA-bd_sf"/>
</dbReference>
<evidence type="ECO:0000313" key="6">
    <source>
        <dbReference type="EMBL" id="EMR64712.1"/>
    </source>
</evidence>
<dbReference type="eggNOG" id="KOG3178">
    <property type="taxonomic scope" value="Eukaryota"/>
</dbReference>
<dbReference type="SUPFAM" id="SSF53335">
    <property type="entry name" value="S-adenosyl-L-methionine-dependent methyltransferases"/>
    <property type="match status" value="1"/>
</dbReference>
<dbReference type="PANTHER" id="PTHR43712">
    <property type="entry name" value="PUTATIVE (AFU_ORTHOLOGUE AFUA_4G14580)-RELATED"/>
    <property type="match status" value="1"/>
</dbReference>
<evidence type="ECO:0000259" key="5">
    <source>
        <dbReference type="Pfam" id="PF00891"/>
    </source>
</evidence>
<dbReference type="AlphaFoldDB" id="M7SKM2"/>
<accession>M7SKM2</accession>
<dbReference type="OrthoDB" id="1606438at2759"/>
<dbReference type="Proteomes" id="UP000012174">
    <property type="component" value="Unassembled WGS sequence"/>
</dbReference>
<dbReference type="KEGG" id="ela:UCREL1_8319"/>
<dbReference type="PANTHER" id="PTHR43712:SF5">
    <property type="entry name" value="O-METHYLTRANSFERASE ASQN-RELATED"/>
    <property type="match status" value="1"/>
</dbReference>
<keyword evidence="3" id="KW-0949">S-adenosyl-L-methionine</keyword>
<dbReference type="SUPFAM" id="SSF46785">
    <property type="entry name" value="Winged helix' DNA-binding domain"/>
    <property type="match status" value="1"/>
</dbReference>
<dbReference type="PROSITE" id="PS51683">
    <property type="entry name" value="SAM_OMT_II"/>
    <property type="match status" value="1"/>
</dbReference>
<dbReference type="EMBL" id="KB707023">
    <property type="protein sequence ID" value="EMR64712.1"/>
    <property type="molecule type" value="Genomic_DNA"/>
</dbReference>
<sequence>MSTIPTPSLVAQAKAILQAATSLEQQLDAHGLPQPSFAASGRKDWQDAVDHPGILQARSSLIDASHQMRNLALGPTEMLFSLAGPAISQIDVFRTLDALGVPQAVPSEDGASVGVAELAATLGVSAKLLHQQLRFAYLMGLFYEPRDGFVAHTAASAAMPAFSPWTQMRLDRLMSWGAWELPEALRRSASNDDEDNDSGKARVPPVSLGDPKGRSFWKALEEDDPEGKGMEKFSSSMKALLAGHTGNSFVPFVRGFDWSSLGEGLVIDVGGGNAHVEVRILDDVPAGINFLIQDLGSNEKAANEAIKEHGAEQRVEFQVHDFFRAQPPELKPKAYILSRILHDWQDEDCMRILRGLTPAMAEHGTKLFVYERVLPNRIGDIPNHMEQLMRTQDLLMFTLFGGGERSLKDWDALFKKADPRLTIAAIRHSQLSPFSNMEIVWA</sequence>
<dbReference type="GO" id="GO:0032259">
    <property type="term" value="P:methylation"/>
    <property type="evidence" value="ECO:0007669"/>
    <property type="project" value="UniProtKB-KW"/>
</dbReference>
<dbReference type="InterPro" id="IPR001077">
    <property type="entry name" value="COMT_C"/>
</dbReference>
<evidence type="ECO:0000256" key="2">
    <source>
        <dbReference type="ARBA" id="ARBA00022679"/>
    </source>
</evidence>
<keyword evidence="7" id="KW-1185">Reference proteome</keyword>
<reference evidence="7" key="1">
    <citation type="journal article" date="2013" name="Genome Announc.">
        <title>Draft genome sequence of the grapevine dieback fungus Eutypa lata UCR-EL1.</title>
        <authorList>
            <person name="Blanco-Ulate B."/>
            <person name="Rolshausen P.E."/>
            <person name="Cantu D."/>
        </authorList>
    </citation>
    <scope>NUCLEOTIDE SEQUENCE [LARGE SCALE GENOMIC DNA]</scope>
    <source>
        <strain evidence="7">UCR-EL1</strain>
    </source>
</reference>
<evidence type="ECO:0000256" key="3">
    <source>
        <dbReference type="ARBA" id="ARBA00022691"/>
    </source>
</evidence>
<dbReference type="InterPro" id="IPR029063">
    <property type="entry name" value="SAM-dependent_MTases_sf"/>
</dbReference>
<dbReference type="OMA" id="MIQFGSK"/>
<evidence type="ECO:0000256" key="1">
    <source>
        <dbReference type="ARBA" id="ARBA00022603"/>
    </source>
</evidence>
<organism evidence="6 7">
    <name type="scientific">Eutypa lata (strain UCR-EL1)</name>
    <name type="common">Grapevine dieback disease fungus</name>
    <name type="synonym">Eutypa armeniacae</name>
    <dbReference type="NCBI Taxonomy" id="1287681"/>
    <lineage>
        <taxon>Eukaryota</taxon>
        <taxon>Fungi</taxon>
        <taxon>Dikarya</taxon>
        <taxon>Ascomycota</taxon>
        <taxon>Pezizomycotina</taxon>
        <taxon>Sordariomycetes</taxon>
        <taxon>Xylariomycetidae</taxon>
        <taxon>Xylariales</taxon>
        <taxon>Diatrypaceae</taxon>
        <taxon>Eutypa</taxon>
    </lineage>
</organism>
<keyword evidence="1" id="KW-0489">Methyltransferase</keyword>
<dbReference type="InterPro" id="IPR036390">
    <property type="entry name" value="WH_DNA-bd_sf"/>
</dbReference>
<keyword evidence="2" id="KW-0808">Transferase</keyword>
<proteinExistence type="predicted"/>
<dbReference type="Pfam" id="PF00891">
    <property type="entry name" value="Methyltransf_2"/>
    <property type="match status" value="1"/>
</dbReference>
<evidence type="ECO:0000256" key="4">
    <source>
        <dbReference type="SAM" id="MobiDB-lite"/>
    </source>
</evidence>